<dbReference type="EMBL" id="JANSLM010000021">
    <property type="protein sequence ID" value="MDT8843007.1"/>
    <property type="molecule type" value="Genomic_DNA"/>
</dbReference>
<evidence type="ECO:0000313" key="1">
    <source>
        <dbReference type="EMBL" id="MDT8843007.1"/>
    </source>
</evidence>
<dbReference type="Pfam" id="PF07505">
    <property type="entry name" value="DUF5131"/>
    <property type="match status" value="1"/>
</dbReference>
<sequence length="314" mass="34861">MGTSTAIEWTDSTWSPWEGCQKVGPGCDHCYAESMNRWLRSGSNWGPGSPRRTYSETHWEKPLRWNADAARAGRYRKVFPSVCDPFDNAAPEGERERFAELIRSTPHLIWLLLTKRIGNAGAMLEAMFPDGTPANVWLGATIVNQDEADRDIPKLIDAPASIRFLSMEPLLGEVSLYDWIGPWGKPGELQAPPMIDGVFVGGESGRGARPMDPAWARSLRDQCDDAGVAFHFKQWGEWAPGNSCAGNDLIDRDRRNIASGFFDYNGGWNLLGPNAFRQSMDRIGKKAAGRHLDGRLHDDFPQINAVAGKGPFQM</sequence>
<dbReference type="InterPro" id="IPR011101">
    <property type="entry name" value="DUF5131"/>
</dbReference>
<gene>
    <name evidence="1" type="ORF">ParKJ_36830</name>
</gene>
<evidence type="ECO:0000313" key="2">
    <source>
        <dbReference type="Proteomes" id="UP001246473"/>
    </source>
</evidence>
<accession>A0AAP5QIT1</accession>
<name>A0AAP5QIT1_9BURK</name>
<organism evidence="1 2">
    <name type="scientific">Paraburkholderia fungorum</name>
    <dbReference type="NCBI Taxonomy" id="134537"/>
    <lineage>
        <taxon>Bacteria</taxon>
        <taxon>Pseudomonadati</taxon>
        <taxon>Pseudomonadota</taxon>
        <taxon>Betaproteobacteria</taxon>
        <taxon>Burkholderiales</taxon>
        <taxon>Burkholderiaceae</taxon>
        <taxon>Paraburkholderia</taxon>
    </lineage>
</organism>
<dbReference type="AlphaFoldDB" id="A0AAP5QIT1"/>
<protein>
    <submittedName>
        <fullName evidence="1">Phage Gp37/Gp68 family protein</fullName>
    </submittedName>
</protein>
<comment type="caution">
    <text evidence="1">The sequence shown here is derived from an EMBL/GenBank/DDBJ whole genome shotgun (WGS) entry which is preliminary data.</text>
</comment>
<proteinExistence type="predicted"/>
<reference evidence="1" key="1">
    <citation type="submission" date="2022-08" db="EMBL/GenBank/DDBJ databases">
        <authorList>
            <person name="Kim S.-J."/>
        </authorList>
    </citation>
    <scope>NUCLEOTIDE SEQUENCE</scope>
    <source>
        <strain evidence="1">KJ</strain>
    </source>
</reference>
<dbReference type="RefSeq" id="WP_315697447.1">
    <property type="nucleotide sequence ID" value="NZ_JANSLM010000021.1"/>
</dbReference>
<dbReference type="Proteomes" id="UP001246473">
    <property type="component" value="Unassembled WGS sequence"/>
</dbReference>